<dbReference type="GO" id="GO:0005737">
    <property type="term" value="C:cytoplasm"/>
    <property type="evidence" value="ECO:0007669"/>
    <property type="project" value="TreeGrafter"/>
</dbReference>
<dbReference type="PANTHER" id="PTHR48094:SF12">
    <property type="entry name" value="PARKINSON DISEASE PROTEIN 7 HOMOLOG"/>
    <property type="match status" value="1"/>
</dbReference>
<dbReference type="PANTHER" id="PTHR48094">
    <property type="entry name" value="PROTEIN/NUCLEIC ACID DEGLYCASE DJ-1-RELATED"/>
    <property type="match status" value="1"/>
</dbReference>
<sequence length="182" mass="19716">MQKKILILAAQGFEELELLTPAALWRRAGFQAVIASISSDLNVTGQQNITIRADILLKAENIQEFDMLFIPGGKGYIHIAESEIAMKTIDYFVSNKKGVAAICAGPTVLAQAGYLNGKKVVCYPAMKDLLKEAVWTDQKVVYDPPFLTGKGAGVSAELAFTAMELLSGPDLVLHVKQTAIFD</sequence>
<dbReference type="SUPFAM" id="SSF52317">
    <property type="entry name" value="Class I glutamine amidotransferase-like"/>
    <property type="match status" value="1"/>
</dbReference>
<evidence type="ECO:0000259" key="1">
    <source>
        <dbReference type="Pfam" id="PF01965"/>
    </source>
</evidence>
<dbReference type="Pfam" id="PF01965">
    <property type="entry name" value="DJ-1_PfpI"/>
    <property type="match status" value="1"/>
</dbReference>
<dbReference type="InterPro" id="IPR002818">
    <property type="entry name" value="DJ-1/PfpI"/>
</dbReference>
<dbReference type="STRING" id="34097.SAMN02745150_01391"/>
<dbReference type="Gene3D" id="3.40.50.880">
    <property type="match status" value="1"/>
</dbReference>
<dbReference type="InterPro" id="IPR029062">
    <property type="entry name" value="Class_I_gatase-like"/>
</dbReference>
<dbReference type="RefSeq" id="WP_092320030.1">
    <property type="nucleotide sequence ID" value="NZ_FOKY01000025.1"/>
</dbReference>
<name>A0A1I1F462_BREAD</name>
<accession>A0A1I1F462</accession>
<dbReference type="EMBL" id="FOKY01000025">
    <property type="protein sequence ID" value="SFB94057.1"/>
    <property type="molecule type" value="Genomic_DNA"/>
</dbReference>
<evidence type="ECO:0000313" key="2">
    <source>
        <dbReference type="EMBL" id="SFB94057.1"/>
    </source>
</evidence>
<gene>
    <name evidence="2" type="ORF">SAMN02745150_01391</name>
</gene>
<evidence type="ECO:0000313" key="3">
    <source>
        <dbReference type="Proteomes" id="UP000240042"/>
    </source>
</evidence>
<dbReference type="AlphaFoldDB" id="A0A1I1F462"/>
<keyword evidence="3" id="KW-1185">Reference proteome</keyword>
<reference evidence="3" key="1">
    <citation type="submission" date="2016-10" db="EMBL/GenBank/DDBJ databases">
        <authorList>
            <person name="Varghese N."/>
            <person name="Submissions S."/>
        </authorList>
    </citation>
    <scope>NUCLEOTIDE SEQUENCE [LARGE SCALE GENOMIC DNA]</scope>
    <source>
        <strain evidence="3">ATCC 43811</strain>
    </source>
</reference>
<dbReference type="CDD" id="cd03135">
    <property type="entry name" value="GATase1_DJ-1"/>
    <property type="match status" value="1"/>
</dbReference>
<dbReference type="Proteomes" id="UP000240042">
    <property type="component" value="Unassembled WGS sequence"/>
</dbReference>
<protein>
    <submittedName>
        <fullName evidence="2">4-methyl-5(B-hydroxyethyl)-thiazole monophosphate biosynthesis</fullName>
    </submittedName>
</protein>
<feature type="domain" description="DJ-1/PfpI" evidence="1">
    <location>
        <begin position="3"/>
        <end position="164"/>
    </location>
</feature>
<dbReference type="InterPro" id="IPR050325">
    <property type="entry name" value="Prot/Nucl_acid_deglycase"/>
</dbReference>
<organism evidence="2 3">
    <name type="scientific">Brevinema andersonii</name>
    <dbReference type="NCBI Taxonomy" id="34097"/>
    <lineage>
        <taxon>Bacteria</taxon>
        <taxon>Pseudomonadati</taxon>
        <taxon>Spirochaetota</taxon>
        <taxon>Spirochaetia</taxon>
        <taxon>Brevinematales</taxon>
        <taxon>Brevinemataceae</taxon>
        <taxon>Brevinema</taxon>
    </lineage>
</organism>
<proteinExistence type="predicted"/>
<dbReference type="OrthoDB" id="9800516at2"/>